<dbReference type="Pfam" id="PF22725">
    <property type="entry name" value="GFO_IDH_MocA_C3"/>
    <property type="match status" value="1"/>
</dbReference>
<comment type="caution">
    <text evidence="3">The sequence shown here is derived from an EMBL/GenBank/DDBJ whole genome shotgun (WGS) entry which is preliminary data.</text>
</comment>
<feature type="domain" description="Gfo/Idh/MocA-like oxidoreductase N-terminal" evidence="1">
    <location>
        <begin position="34"/>
        <end position="152"/>
    </location>
</feature>
<dbReference type="InterPro" id="IPR036291">
    <property type="entry name" value="NAD(P)-bd_dom_sf"/>
</dbReference>
<dbReference type="EMBL" id="QZKI01000073">
    <property type="protein sequence ID" value="RJP70112.1"/>
    <property type="molecule type" value="Genomic_DNA"/>
</dbReference>
<evidence type="ECO:0000313" key="4">
    <source>
        <dbReference type="Proteomes" id="UP000285961"/>
    </source>
</evidence>
<proteinExistence type="predicted"/>
<dbReference type="Gene3D" id="3.30.360.10">
    <property type="entry name" value="Dihydrodipicolinate Reductase, domain 2"/>
    <property type="match status" value="1"/>
</dbReference>
<reference evidence="3 4" key="1">
    <citation type="journal article" date="2017" name="ISME J.">
        <title>Energy and carbon metabolisms in a deep terrestrial subsurface fluid microbial community.</title>
        <authorList>
            <person name="Momper L."/>
            <person name="Jungbluth S.P."/>
            <person name="Lee M.D."/>
            <person name="Amend J.P."/>
        </authorList>
    </citation>
    <scope>NUCLEOTIDE SEQUENCE [LARGE SCALE GENOMIC DNA]</scope>
    <source>
        <strain evidence="3">SURF_17</strain>
    </source>
</reference>
<dbReference type="SUPFAM" id="SSF55347">
    <property type="entry name" value="Glyceraldehyde-3-phosphate dehydrogenase-like, C-terminal domain"/>
    <property type="match status" value="1"/>
</dbReference>
<dbReference type="Pfam" id="PF01408">
    <property type="entry name" value="GFO_IDH_MocA"/>
    <property type="match status" value="1"/>
</dbReference>
<dbReference type="Gene3D" id="3.40.50.720">
    <property type="entry name" value="NAD(P)-binding Rossmann-like Domain"/>
    <property type="match status" value="1"/>
</dbReference>
<sequence>MVVAQAEVGRISGLLQEAIRARIRIDERTLMMLKAGIVGAGDWGKNLVRVFYQIRDVELAYCCDADGNRRKAVSQLFPGVCLTSRFEDILADASVQAVIIASSAITHYEFAKAALEAGKHVYVEKPLALSVAHAEEMVALADSKNLKLMVGHLLVYHPAVSHLRKMVESGELGEVFYIYSQRVNLGKIRQDENALWSFAPHDISVILHLLGQLPVSVSARGESYLREGVEDVVFVNMKFRDRKMAQLQLSWLDPHKIRKITIVGSKKMVVFDDVESTEKLKIFDKGVSGVSYESYGDSLTLRFGDINIPHINMTEPLRAECQHFVDCVLHDKQPMTGGNDGLRVVRIIEAAEHSMKHDGEPVRLPESLAAERT</sequence>
<protein>
    <submittedName>
        <fullName evidence="3">Gfo/Idh/MocA family oxidoreductase</fullName>
    </submittedName>
</protein>
<gene>
    <name evidence="3" type="ORF">C4532_09765</name>
</gene>
<dbReference type="PANTHER" id="PTHR43377">
    <property type="entry name" value="BILIVERDIN REDUCTASE A"/>
    <property type="match status" value="1"/>
</dbReference>
<dbReference type="InterPro" id="IPR051450">
    <property type="entry name" value="Gfo/Idh/MocA_Oxidoreductases"/>
</dbReference>
<dbReference type="GO" id="GO:0000166">
    <property type="term" value="F:nucleotide binding"/>
    <property type="evidence" value="ECO:0007669"/>
    <property type="project" value="InterPro"/>
</dbReference>
<evidence type="ECO:0000259" key="1">
    <source>
        <dbReference type="Pfam" id="PF01408"/>
    </source>
</evidence>
<dbReference type="SUPFAM" id="SSF51735">
    <property type="entry name" value="NAD(P)-binding Rossmann-fold domains"/>
    <property type="match status" value="1"/>
</dbReference>
<organism evidence="3 4">
    <name type="scientific">Candidatus Abyssobacteria bacterium SURF_17</name>
    <dbReference type="NCBI Taxonomy" id="2093361"/>
    <lineage>
        <taxon>Bacteria</taxon>
        <taxon>Pseudomonadati</taxon>
        <taxon>Candidatus Hydrogenedentota</taxon>
        <taxon>Candidatus Abyssobacteria</taxon>
    </lineage>
</organism>
<evidence type="ECO:0000313" key="3">
    <source>
        <dbReference type="EMBL" id="RJP70112.1"/>
    </source>
</evidence>
<evidence type="ECO:0000259" key="2">
    <source>
        <dbReference type="Pfam" id="PF22725"/>
    </source>
</evidence>
<accession>A0A419EYC7</accession>
<feature type="domain" description="GFO/IDH/MocA-like oxidoreductase" evidence="2">
    <location>
        <begin position="162"/>
        <end position="269"/>
    </location>
</feature>
<dbReference type="InterPro" id="IPR055170">
    <property type="entry name" value="GFO_IDH_MocA-like_dom"/>
</dbReference>
<name>A0A419EYC7_9BACT</name>
<dbReference type="Proteomes" id="UP000285961">
    <property type="component" value="Unassembled WGS sequence"/>
</dbReference>
<dbReference type="PANTHER" id="PTHR43377:SF6">
    <property type="entry name" value="GFO_IDH_MOCA-LIKE OXIDOREDUCTASE N-TERMINAL DOMAIN-CONTAINING PROTEIN"/>
    <property type="match status" value="1"/>
</dbReference>
<dbReference type="InterPro" id="IPR000683">
    <property type="entry name" value="Gfo/Idh/MocA-like_OxRdtase_N"/>
</dbReference>
<dbReference type="AlphaFoldDB" id="A0A419EYC7"/>